<feature type="compositionally biased region" description="Basic residues" evidence="1">
    <location>
        <begin position="95"/>
        <end position="104"/>
    </location>
</feature>
<gene>
    <name evidence="3" type="ORF">B0H17DRAFT_1059566</name>
</gene>
<evidence type="ECO:0000313" key="4">
    <source>
        <dbReference type="Proteomes" id="UP001221757"/>
    </source>
</evidence>
<evidence type="ECO:0000256" key="2">
    <source>
        <dbReference type="SAM" id="SignalP"/>
    </source>
</evidence>
<feature type="compositionally biased region" description="Basic and acidic residues" evidence="1">
    <location>
        <begin position="105"/>
        <end position="115"/>
    </location>
</feature>
<protein>
    <recommendedName>
        <fullName evidence="5">Secreted protein</fullName>
    </recommendedName>
</protein>
<comment type="caution">
    <text evidence="3">The sequence shown here is derived from an EMBL/GenBank/DDBJ whole genome shotgun (WGS) entry which is preliminary data.</text>
</comment>
<organism evidence="3 4">
    <name type="scientific">Mycena rosella</name>
    <name type="common">Pink bonnet</name>
    <name type="synonym">Agaricus rosellus</name>
    <dbReference type="NCBI Taxonomy" id="1033263"/>
    <lineage>
        <taxon>Eukaryota</taxon>
        <taxon>Fungi</taxon>
        <taxon>Dikarya</taxon>
        <taxon>Basidiomycota</taxon>
        <taxon>Agaricomycotina</taxon>
        <taxon>Agaricomycetes</taxon>
        <taxon>Agaricomycetidae</taxon>
        <taxon>Agaricales</taxon>
        <taxon>Marasmiineae</taxon>
        <taxon>Mycenaceae</taxon>
        <taxon>Mycena</taxon>
    </lineage>
</organism>
<accession>A0AAD7GLP5</accession>
<reference evidence="3" key="1">
    <citation type="submission" date="2023-03" db="EMBL/GenBank/DDBJ databases">
        <title>Massive genome expansion in bonnet fungi (Mycena s.s.) driven by repeated elements and novel gene families across ecological guilds.</title>
        <authorList>
            <consortium name="Lawrence Berkeley National Laboratory"/>
            <person name="Harder C.B."/>
            <person name="Miyauchi S."/>
            <person name="Viragh M."/>
            <person name="Kuo A."/>
            <person name="Thoen E."/>
            <person name="Andreopoulos B."/>
            <person name="Lu D."/>
            <person name="Skrede I."/>
            <person name="Drula E."/>
            <person name="Henrissat B."/>
            <person name="Morin E."/>
            <person name="Kohler A."/>
            <person name="Barry K."/>
            <person name="LaButti K."/>
            <person name="Morin E."/>
            <person name="Salamov A."/>
            <person name="Lipzen A."/>
            <person name="Mereny Z."/>
            <person name="Hegedus B."/>
            <person name="Baldrian P."/>
            <person name="Stursova M."/>
            <person name="Weitz H."/>
            <person name="Taylor A."/>
            <person name="Grigoriev I.V."/>
            <person name="Nagy L.G."/>
            <person name="Martin F."/>
            <person name="Kauserud H."/>
        </authorList>
    </citation>
    <scope>NUCLEOTIDE SEQUENCE</scope>
    <source>
        <strain evidence="3">CBHHK067</strain>
    </source>
</reference>
<name>A0AAD7GLP5_MYCRO</name>
<evidence type="ECO:0008006" key="5">
    <source>
        <dbReference type="Google" id="ProtNLM"/>
    </source>
</evidence>
<evidence type="ECO:0000313" key="3">
    <source>
        <dbReference type="EMBL" id="KAJ7693694.1"/>
    </source>
</evidence>
<feature type="chain" id="PRO_5042026694" description="Secreted protein" evidence="2">
    <location>
        <begin position="18"/>
        <end position="115"/>
    </location>
</feature>
<keyword evidence="2" id="KW-0732">Signal</keyword>
<feature type="signal peptide" evidence="2">
    <location>
        <begin position="1"/>
        <end position="17"/>
    </location>
</feature>
<dbReference type="EMBL" id="JARKIE010000045">
    <property type="protein sequence ID" value="KAJ7693694.1"/>
    <property type="molecule type" value="Genomic_DNA"/>
</dbReference>
<dbReference type="AlphaFoldDB" id="A0AAD7GLP5"/>
<keyword evidence="4" id="KW-1185">Reference proteome</keyword>
<proteinExistence type="predicted"/>
<feature type="region of interest" description="Disordered" evidence="1">
    <location>
        <begin position="95"/>
        <end position="115"/>
    </location>
</feature>
<evidence type="ECO:0000256" key="1">
    <source>
        <dbReference type="SAM" id="MobiDB-lite"/>
    </source>
</evidence>
<dbReference type="Proteomes" id="UP001221757">
    <property type="component" value="Unassembled WGS sequence"/>
</dbReference>
<sequence length="115" mass="13260">MLSCRLVMLFIFPTTRLCPVGSLHIAYMFKRFMGKTSDRAGKRWHACTIHGIKNPCPQVIVLNLAEQTSLLSRVLKTNFACPALSTARRLPCSVHSRRTRKGDRKRNYLEQRTKR</sequence>